<dbReference type="Proteomes" id="UP000663935">
    <property type="component" value="Chromosome"/>
</dbReference>
<protein>
    <recommendedName>
        <fullName evidence="3">Bacterial toxin 44 domain-containing protein</fullName>
    </recommendedName>
</protein>
<name>A0ABX7SRW0_9FLAO</name>
<dbReference type="EMBL" id="CP071795">
    <property type="protein sequence ID" value="QTD36394.1"/>
    <property type="molecule type" value="Genomic_DNA"/>
</dbReference>
<evidence type="ECO:0000313" key="1">
    <source>
        <dbReference type="EMBL" id="QTD36394.1"/>
    </source>
</evidence>
<gene>
    <name evidence="1" type="ORF">JL193_09500</name>
</gene>
<dbReference type="RefSeq" id="WP_207970582.1">
    <property type="nucleotide sequence ID" value="NZ_CP071795.1"/>
</dbReference>
<proteinExistence type="predicted"/>
<keyword evidence="2" id="KW-1185">Reference proteome</keyword>
<organism evidence="1 2">
    <name type="scientific">Polaribacter batillariae</name>
    <dbReference type="NCBI Taxonomy" id="2808900"/>
    <lineage>
        <taxon>Bacteria</taxon>
        <taxon>Pseudomonadati</taxon>
        <taxon>Bacteroidota</taxon>
        <taxon>Flavobacteriia</taxon>
        <taxon>Flavobacteriales</taxon>
        <taxon>Flavobacteriaceae</taxon>
    </lineage>
</organism>
<evidence type="ECO:0008006" key="3">
    <source>
        <dbReference type="Google" id="ProtNLM"/>
    </source>
</evidence>
<reference evidence="1 2" key="1">
    <citation type="submission" date="2021-03" db="EMBL/GenBank/DDBJ databases">
        <title>Complete genome of Polaribacter_sp.G4M1.</title>
        <authorList>
            <person name="Jeong S.W."/>
            <person name="Bae J.W."/>
        </authorList>
    </citation>
    <scope>NUCLEOTIDE SEQUENCE [LARGE SCALE GENOMIC DNA]</scope>
    <source>
        <strain evidence="1 2">G4M1</strain>
    </source>
</reference>
<evidence type="ECO:0000313" key="2">
    <source>
        <dbReference type="Proteomes" id="UP000663935"/>
    </source>
</evidence>
<sequence>MVLRKCCASNFWKAAGTITAGSLSGGVGSVISGGKFWDGFRNGAISSSLNHVVHIIQKKIEKVNLQKSKNKIKEILKTFKEANRNKKLSNLFDIIEPNDYADGIYNEFSEELTLNEHKYKLRVKGYNVNDFSKNKSYYKIFKAGFGYLDRFSSFKPSPQYNSGYYRGFYLTGNERNYLITIGAKTTAGYNYLKKIYNGL</sequence>
<accession>A0ABX7SRW0</accession>